<feature type="domain" description="Methyltransferase small" evidence="3">
    <location>
        <begin position="162"/>
        <end position="257"/>
    </location>
</feature>
<dbReference type="GO" id="GO:0006281">
    <property type="term" value="P:DNA repair"/>
    <property type="evidence" value="ECO:0007669"/>
    <property type="project" value="InterPro"/>
</dbReference>
<accession>A0A1W4WLH1</accession>
<dbReference type="InterPro" id="IPR031821">
    <property type="entry name" value="SOSSC"/>
</dbReference>
<evidence type="ECO:0000259" key="3">
    <source>
        <dbReference type="Pfam" id="PF05175"/>
    </source>
</evidence>
<evidence type="ECO:0000313" key="4">
    <source>
        <dbReference type="Proteomes" id="UP000192223"/>
    </source>
</evidence>
<dbReference type="GO" id="GO:0003676">
    <property type="term" value="F:nucleic acid binding"/>
    <property type="evidence" value="ECO:0007669"/>
    <property type="project" value="InterPro"/>
</dbReference>
<reference evidence="5" key="1">
    <citation type="submission" date="2025-08" db="UniProtKB">
        <authorList>
            <consortium name="RefSeq"/>
        </authorList>
    </citation>
    <scope>IDENTIFICATION</scope>
    <source>
        <tissue evidence="5">Entire body</tissue>
    </source>
</reference>
<gene>
    <name evidence="5" type="primary">LOC108734307</name>
</gene>
<dbReference type="PROSITE" id="PS00092">
    <property type="entry name" value="N6_MTASE"/>
    <property type="match status" value="1"/>
</dbReference>
<dbReference type="GO" id="GO:0008988">
    <property type="term" value="F:rRNA (adenine-N6-)-methyltransferase activity"/>
    <property type="evidence" value="ECO:0007669"/>
    <property type="project" value="TreeGrafter"/>
</dbReference>
<evidence type="ECO:0000256" key="1">
    <source>
        <dbReference type="ARBA" id="ARBA00009741"/>
    </source>
</evidence>
<organism evidence="4 5">
    <name type="scientific">Agrilus planipennis</name>
    <name type="common">Emerald ash borer</name>
    <name type="synonym">Agrilus marcopoli</name>
    <dbReference type="NCBI Taxonomy" id="224129"/>
    <lineage>
        <taxon>Eukaryota</taxon>
        <taxon>Metazoa</taxon>
        <taxon>Ecdysozoa</taxon>
        <taxon>Arthropoda</taxon>
        <taxon>Hexapoda</taxon>
        <taxon>Insecta</taxon>
        <taxon>Pterygota</taxon>
        <taxon>Neoptera</taxon>
        <taxon>Endopterygota</taxon>
        <taxon>Coleoptera</taxon>
        <taxon>Polyphaga</taxon>
        <taxon>Elateriformia</taxon>
        <taxon>Buprestoidea</taxon>
        <taxon>Buprestidae</taxon>
        <taxon>Agrilinae</taxon>
        <taxon>Agrilus</taxon>
    </lineage>
</organism>
<dbReference type="InterPro" id="IPR051720">
    <property type="entry name" value="rRNA_MeTrfase/Polyamine_Synth"/>
</dbReference>
<dbReference type="CDD" id="cd02440">
    <property type="entry name" value="AdoMet_MTases"/>
    <property type="match status" value="1"/>
</dbReference>
<dbReference type="InterPro" id="IPR029063">
    <property type="entry name" value="SAM-dependent_MTases_sf"/>
</dbReference>
<protein>
    <recommendedName>
        <fullName evidence="2">Methyltransferase-like protein 5</fullName>
    </recommendedName>
</protein>
<dbReference type="KEGG" id="apln:108734307"/>
<dbReference type="PANTHER" id="PTHR23290:SF0">
    <property type="entry name" value="RRNA N6-ADENOSINE-METHYLTRANSFERASE METTL5"/>
    <property type="match status" value="1"/>
</dbReference>
<comment type="similarity">
    <text evidence="1">Belongs to the methyltransferase superfamily. PrmA family.</text>
</comment>
<dbReference type="Pfam" id="PF05175">
    <property type="entry name" value="MTS"/>
    <property type="match status" value="1"/>
</dbReference>
<dbReference type="OrthoDB" id="419617at2759"/>
<dbReference type="AlphaFoldDB" id="A0A1W4WLH1"/>
<dbReference type="InterPro" id="IPR002052">
    <property type="entry name" value="DNA_methylase_N6_adenine_CS"/>
</dbReference>
<dbReference type="Proteomes" id="UP000192223">
    <property type="component" value="Unplaced"/>
</dbReference>
<dbReference type="Gene3D" id="3.40.50.150">
    <property type="entry name" value="Vaccinia Virus protein VP39"/>
    <property type="match status" value="1"/>
</dbReference>
<sequence length="321" mass="35979">MAFSQPNAQRELTNRKILEELQLKKQLLLKQGVASTLNSSALPVLGSSNIVTTNSDGLPNSVAANISSTQRAALQQANSQSMGFFITQDSSFGNLILPVIPRFEPNKLFIMFPCMKLKHLQELLEDVEVFEKPKIHLEQYVTPSHLSSHMMYTIQSQYGDLKDKLVADLGSGCGSLSVGASVLGAGMVVGFEIDQDALEIFRRNMEDQELFNVDVINMDVFHIPSNFYKQFDTVVMNPPFGTKYNSGIDMQFLKTALQLSTHAVYSLHKTSTRKHVIKIAEQCGANAEVLAELRYDLPSTYKFHKRKSVDIEVDFYRFLIS</sequence>
<keyword evidence="4" id="KW-1185">Reference proteome</keyword>
<dbReference type="PANTHER" id="PTHR23290">
    <property type="entry name" value="RRNA N6-ADENOSINE-METHYLTRANSFERASE METTL5"/>
    <property type="match status" value="1"/>
</dbReference>
<dbReference type="GO" id="GO:0070876">
    <property type="term" value="C:SOSS complex"/>
    <property type="evidence" value="ECO:0007669"/>
    <property type="project" value="InterPro"/>
</dbReference>
<dbReference type="SUPFAM" id="SSF53335">
    <property type="entry name" value="S-adenosyl-L-methionine-dependent methyltransferases"/>
    <property type="match status" value="1"/>
</dbReference>
<evidence type="ECO:0000313" key="5">
    <source>
        <dbReference type="RefSeq" id="XP_018321302.1"/>
    </source>
</evidence>
<dbReference type="STRING" id="224129.A0A1W4WLH1"/>
<dbReference type="GeneID" id="108734307"/>
<dbReference type="RefSeq" id="XP_018321302.1">
    <property type="nucleotide sequence ID" value="XM_018465800.1"/>
</dbReference>
<dbReference type="InterPro" id="IPR007848">
    <property type="entry name" value="Small_mtfrase_dom"/>
</dbReference>
<name>A0A1W4WLH1_AGRPL</name>
<dbReference type="Pfam" id="PF15925">
    <property type="entry name" value="SOSSC"/>
    <property type="match status" value="1"/>
</dbReference>
<proteinExistence type="inferred from homology"/>
<dbReference type="InParanoid" id="A0A1W4WLH1"/>
<evidence type="ECO:0000256" key="2">
    <source>
        <dbReference type="ARBA" id="ARBA00041374"/>
    </source>
</evidence>
<dbReference type="FunCoup" id="A0A1W4WLH1">
    <property type="interactions" value="1175"/>
</dbReference>